<evidence type="ECO:0000313" key="2">
    <source>
        <dbReference type="Proteomes" id="UP000317093"/>
    </source>
</evidence>
<gene>
    <name evidence="1" type="ORF">Pan216_16050</name>
</gene>
<organism evidence="1 2">
    <name type="scientific">Kolteria novifilia</name>
    <dbReference type="NCBI Taxonomy" id="2527975"/>
    <lineage>
        <taxon>Bacteria</taxon>
        <taxon>Pseudomonadati</taxon>
        <taxon>Planctomycetota</taxon>
        <taxon>Planctomycetia</taxon>
        <taxon>Kolteriales</taxon>
        <taxon>Kolteriaceae</taxon>
        <taxon>Kolteria</taxon>
    </lineage>
</organism>
<dbReference type="EMBL" id="CP036279">
    <property type="protein sequence ID" value="QDU60754.1"/>
    <property type="molecule type" value="Genomic_DNA"/>
</dbReference>
<dbReference type="KEGG" id="knv:Pan216_16050"/>
<name>A0A518B1A2_9BACT</name>
<reference evidence="1 2" key="1">
    <citation type="submission" date="2019-02" db="EMBL/GenBank/DDBJ databases">
        <title>Deep-cultivation of Planctomycetes and their phenomic and genomic characterization uncovers novel biology.</title>
        <authorList>
            <person name="Wiegand S."/>
            <person name="Jogler M."/>
            <person name="Boedeker C."/>
            <person name="Pinto D."/>
            <person name="Vollmers J."/>
            <person name="Rivas-Marin E."/>
            <person name="Kohn T."/>
            <person name="Peeters S.H."/>
            <person name="Heuer A."/>
            <person name="Rast P."/>
            <person name="Oberbeckmann S."/>
            <person name="Bunk B."/>
            <person name="Jeske O."/>
            <person name="Meyerdierks A."/>
            <person name="Storesund J.E."/>
            <person name="Kallscheuer N."/>
            <person name="Luecker S."/>
            <person name="Lage O.M."/>
            <person name="Pohl T."/>
            <person name="Merkel B.J."/>
            <person name="Hornburger P."/>
            <person name="Mueller R.-W."/>
            <person name="Bruemmer F."/>
            <person name="Labrenz M."/>
            <person name="Spormann A.M."/>
            <person name="Op den Camp H."/>
            <person name="Overmann J."/>
            <person name="Amann R."/>
            <person name="Jetten M.S.M."/>
            <person name="Mascher T."/>
            <person name="Medema M.H."/>
            <person name="Devos D.P."/>
            <person name="Kaster A.-K."/>
            <person name="Ovreas L."/>
            <person name="Rohde M."/>
            <person name="Galperin M.Y."/>
            <person name="Jogler C."/>
        </authorList>
    </citation>
    <scope>NUCLEOTIDE SEQUENCE [LARGE SCALE GENOMIC DNA]</scope>
    <source>
        <strain evidence="1 2">Pan216</strain>
    </source>
</reference>
<dbReference type="Proteomes" id="UP000317093">
    <property type="component" value="Chromosome"/>
</dbReference>
<dbReference type="AlphaFoldDB" id="A0A518B1A2"/>
<protein>
    <submittedName>
        <fullName evidence="1">Uncharacterized protein</fullName>
    </submittedName>
</protein>
<keyword evidence="2" id="KW-1185">Reference proteome</keyword>
<dbReference type="RefSeq" id="WP_419193380.1">
    <property type="nucleotide sequence ID" value="NZ_CP036279.1"/>
</dbReference>
<accession>A0A518B1A2</accession>
<proteinExistence type="predicted"/>
<sequence>MDTVKTRVNWSAVVRDAVERKLEDIQRLESVTVNKSLVERLRESKAKFEQDEQANGWEVGKQWAESAAEYGDLVRLSSLAPALTNDPYVELDPLGVYAAIFPDDGPDRTSSEEFWKEYSGAETAYPTSDWLRGFVAGSAEVFQQVEDDL</sequence>
<evidence type="ECO:0000313" key="1">
    <source>
        <dbReference type="EMBL" id="QDU60754.1"/>
    </source>
</evidence>